<dbReference type="Proteomes" id="UP001500390">
    <property type="component" value="Unassembled WGS sequence"/>
</dbReference>
<dbReference type="InterPro" id="IPR029060">
    <property type="entry name" value="PIN-like_dom_sf"/>
</dbReference>
<reference evidence="11" key="1">
    <citation type="journal article" date="2019" name="Int. J. Syst. Evol. Microbiol.">
        <title>The Global Catalogue of Microorganisms (GCM) 10K type strain sequencing project: providing services to taxonomists for standard genome sequencing and annotation.</title>
        <authorList>
            <consortium name="The Broad Institute Genomics Platform"/>
            <consortium name="The Broad Institute Genome Sequencing Center for Infectious Disease"/>
            <person name="Wu L."/>
            <person name="Ma J."/>
        </authorList>
    </citation>
    <scope>NUCLEOTIDE SEQUENCE [LARGE SCALE GENOMIC DNA]</scope>
    <source>
        <strain evidence="11">JCM 17738</strain>
    </source>
</reference>
<dbReference type="CDD" id="cd18756">
    <property type="entry name" value="PIN_MtVapC15-VapC11-like"/>
    <property type="match status" value="1"/>
</dbReference>
<gene>
    <name evidence="10" type="primary">vapc11</name>
    <name evidence="8" type="synonym">vapC</name>
    <name evidence="10" type="ORF">GCM10023153_04690</name>
</gene>
<organism evidence="10 11">
    <name type="scientific">Ornithinibacter aureus</name>
    <dbReference type="NCBI Taxonomy" id="622664"/>
    <lineage>
        <taxon>Bacteria</taxon>
        <taxon>Bacillati</taxon>
        <taxon>Actinomycetota</taxon>
        <taxon>Actinomycetes</taxon>
        <taxon>Micrococcales</taxon>
        <taxon>Intrasporangiaceae</taxon>
        <taxon>Ornithinibacter</taxon>
    </lineage>
</organism>
<evidence type="ECO:0000256" key="8">
    <source>
        <dbReference type="HAMAP-Rule" id="MF_00265"/>
    </source>
</evidence>
<dbReference type="SUPFAM" id="SSF88723">
    <property type="entry name" value="PIN domain-like"/>
    <property type="match status" value="1"/>
</dbReference>
<keyword evidence="2 8" id="KW-1277">Toxin-antitoxin system</keyword>
<evidence type="ECO:0000256" key="7">
    <source>
        <dbReference type="ARBA" id="ARBA00038093"/>
    </source>
</evidence>
<keyword evidence="11" id="KW-1185">Reference proteome</keyword>
<comment type="function">
    <text evidence="8">Toxic component of a toxin-antitoxin (TA) system. An RNase.</text>
</comment>
<dbReference type="EC" id="3.1.-.-" evidence="8"/>
<evidence type="ECO:0000256" key="5">
    <source>
        <dbReference type="ARBA" id="ARBA00022801"/>
    </source>
</evidence>
<feature type="domain" description="PIN" evidence="9">
    <location>
        <begin position="4"/>
        <end position="126"/>
    </location>
</feature>
<protein>
    <recommendedName>
        <fullName evidence="8">Ribonuclease VapC</fullName>
        <shortName evidence="8">RNase VapC</shortName>
        <ecNumber evidence="8">3.1.-.-</ecNumber>
    </recommendedName>
    <alternativeName>
        <fullName evidence="8">Toxin VapC</fullName>
    </alternativeName>
</protein>
<keyword evidence="4 8" id="KW-0479">Metal-binding</keyword>
<comment type="similarity">
    <text evidence="7 8">Belongs to the PINc/VapC protein family.</text>
</comment>
<keyword evidence="3 8" id="KW-0540">Nuclease</keyword>
<dbReference type="Gene3D" id="3.40.50.1010">
    <property type="entry name" value="5'-nuclease"/>
    <property type="match status" value="1"/>
</dbReference>
<dbReference type="HAMAP" id="MF_00265">
    <property type="entry name" value="VapC_Nob1"/>
    <property type="match status" value="1"/>
</dbReference>
<proteinExistence type="inferred from homology"/>
<keyword evidence="5 8" id="KW-0378">Hydrolase</keyword>
<dbReference type="InterPro" id="IPR002716">
    <property type="entry name" value="PIN_dom"/>
</dbReference>
<feature type="binding site" evidence="8">
    <location>
        <position position="6"/>
    </location>
    <ligand>
        <name>Mg(2+)</name>
        <dbReference type="ChEBI" id="CHEBI:18420"/>
    </ligand>
</feature>
<name>A0ABP8JD75_9MICO</name>
<feature type="binding site" evidence="8">
    <location>
        <position position="100"/>
    </location>
    <ligand>
        <name>Mg(2+)</name>
        <dbReference type="ChEBI" id="CHEBI:18420"/>
    </ligand>
</feature>
<evidence type="ECO:0000256" key="6">
    <source>
        <dbReference type="ARBA" id="ARBA00022842"/>
    </source>
</evidence>
<dbReference type="RefSeq" id="WP_159898893.1">
    <property type="nucleotide sequence ID" value="NZ_BAABFX010000009.1"/>
</dbReference>
<dbReference type="EMBL" id="BAABFX010000009">
    <property type="protein sequence ID" value="GAA4388926.1"/>
    <property type="molecule type" value="Genomic_DNA"/>
</dbReference>
<evidence type="ECO:0000256" key="2">
    <source>
        <dbReference type="ARBA" id="ARBA00022649"/>
    </source>
</evidence>
<sequence>MTVLADTSAWIEFDNGTDSPAALRLRSLLTAPGTVTAAYTEPILMEFLAGARSTSAQQRLRALLDVAQLLPLAQSIDFEEAVRIYRQCRSVGVTPRGLVDCLIAAVAQRTGASLLSHDLDLARIAEVIGIPLDEASLRP</sequence>
<evidence type="ECO:0000313" key="10">
    <source>
        <dbReference type="EMBL" id="GAA4388926.1"/>
    </source>
</evidence>
<evidence type="ECO:0000256" key="4">
    <source>
        <dbReference type="ARBA" id="ARBA00022723"/>
    </source>
</evidence>
<evidence type="ECO:0000313" key="11">
    <source>
        <dbReference type="Proteomes" id="UP001500390"/>
    </source>
</evidence>
<dbReference type="PANTHER" id="PTHR33653:SF1">
    <property type="entry name" value="RIBONUCLEASE VAPC2"/>
    <property type="match status" value="1"/>
</dbReference>
<accession>A0ABP8JD75</accession>
<keyword evidence="6 8" id="KW-0460">Magnesium</keyword>
<comment type="caution">
    <text evidence="10">The sequence shown here is derived from an EMBL/GenBank/DDBJ whole genome shotgun (WGS) entry which is preliminary data.</text>
</comment>
<evidence type="ECO:0000256" key="1">
    <source>
        <dbReference type="ARBA" id="ARBA00001946"/>
    </source>
</evidence>
<dbReference type="InterPro" id="IPR050556">
    <property type="entry name" value="Type_II_TA_system_RNase"/>
</dbReference>
<evidence type="ECO:0000259" key="9">
    <source>
        <dbReference type="Pfam" id="PF01850"/>
    </source>
</evidence>
<dbReference type="PANTHER" id="PTHR33653">
    <property type="entry name" value="RIBONUCLEASE VAPC2"/>
    <property type="match status" value="1"/>
</dbReference>
<dbReference type="InterPro" id="IPR022907">
    <property type="entry name" value="VapC_family"/>
</dbReference>
<keyword evidence="8" id="KW-0800">Toxin</keyword>
<dbReference type="Pfam" id="PF01850">
    <property type="entry name" value="PIN"/>
    <property type="match status" value="1"/>
</dbReference>
<comment type="cofactor">
    <cofactor evidence="1 8">
        <name>Mg(2+)</name>
        <dbReference type="ChEBI" id="CHEBI:18420"/>
    </cofactor>
</comment>
<evidence type="ECO:0000256" key="3">
    <source>
        <dbReference type="ARBA" id="ARBA00022722"/>
    </source>
</evidence>